<accession>A0A8H2WZ33</accession>
<sequence>MKFSSPANIALASIALSSPNLLSSPVFVNAAPTGDPGTLSPNLGAGYFGGKSSRPECRVISHHFQFALASPQMHATDSPVMPTMPSPSTSKIAGRRRSLRRSRSIKHRRGESSSRNIDPLGLGVNAGDIQPKAESIFRPRAAPAGPLSGTLGTVDPFSPIVSPGGLFANTGLVPPNTPVLGGVPLSNGVDPSTLIGAIPAVVPTPGVDNIIQNIQNTATGAPGSLLSPLTTDSLPLVNGLSPSLGAVPVSLPQVPGASIPVLGNLPQLPGAIPPLAGGLSSVQGIATQVTGTVPQPSKVNGLAPPVALPNLGASPNAAMPPMTGALPQVPGLLADPRVSDSFPQLPDTVPQVPDALSQAAGGTAMVPKVPDIVSPTGPLSKVNPDLVTPSLAGYIPVPVGSGIPLASPVAPAPGLVAPMDTLPAFATSVVSVSSFALPTPVSGSDALSALLPNSDTPPASVMDGLTQPIQSLAPDPVRSSNPIPNIIVSGPDAVGTFEPLEGVGAGVTEQPNGAQTESKHSESGIPSMESGEFDGSAVEPGTTSKSEQPTTDPTTTELAPTTLAKTIAKLDVPTTTESSASKPTPIDAQLATSPESTPNVNEVILPVRKRWESKPLNLPSDIGSSVTDKSGSPLLSEGIPPGESQCIKVG</sequence>
<evidence type="ECO:0000256" key="1">
    <source>
        <dbReference type="SAM" id="MobiDB-lite"/>
    </source>
</evidence>
<dbReference type="EMBL" id="CAJMWT010001614">
    <property type="protein sequence ID" value="CAE6411785.1"/>
    <property type="molecule type" value="Genomic_DNA"/>
</dbReference>
<feature type="compositionally biased region" description="Low complexity" evidence="1">
    <location>
        <begin position="78"/>
        <end position="90"/>
    </location>
</feature>
<proteinExistence type="predicted"/>
<feature type="compositionally biased region" description="Polar residues" evidence="1">
    <location>
        <begin position="573"/>
        <end position="582"/>
    </location>
</feature>
<dbReference type="AlphaFoldDB" id="A0A8H2WZ33"/>
<reference evidence="2" key="1">
    <citation type="submission" date="2021-01" db="EMBL/GenBank/DDBJ databases">
        <authorList>
            <person name="Kaushik A."/>
        </authorList>
    </citation>
    <scope>NUCLEOTIDE SEQUENCE</scope>
    <source>
        <strain evidence="2">AG2-2IIIB</strain>
    </source>
</reference>
<feature type="compositionally biased region" description="Low complexity" evidence="1">
    <location>
        <begin position="549"/>
        <end position="566"/>
    </location>
</feature>
<comment type="caution">
    <text evidence="2">The sequence shown here is derived from an EMBL/GenBank/DDBJ whole genome shotgun (WGS) entry which is preliminary data.</text>
</comment>
<evidence type="ECO:0000313" key="3">
    <source>
        <dbReference type="Proteomes" id="UP000663843"/>
    </source>
</evidence>
<feature type="compositionally biased region" description="Polar residues" evidence="1">
    <location>
        <begin position="590"/>
        <end position="600"/>
    </location>
</feature>
<organism evidence="2 3">
    <name type="scientific">Rhizoctonia solani</name>
    <dbReference type="NCBI Taxonomy" id="456999"/>
    <lineage>
        <taxon>Eukaryota</taxon>
        <taxon>Fungi</taxon>
        <taxon>Dikarya</taxon>
        <taxon>Basidiomycota</taxon>
        <taxon>Agaricomycotina</taxon>
        <taxon>Agaricomycetes</taxon>
        <taxon>Cantharellales</taxon>
        <taxon>Ceratobasidiaceae</taxon>
        <taxon>Rhizoctonia</taxon>
    </lineage>
</organism>
<feature type="region of interest" description="Disordered" evidence="1">
    <location>
        <begin position="497"/>
        <end position="650"/>
    </location>
</feature>
<feature type="compositionally biased region" description="Basic residues" evidence="1">
    <location>
        <begin position="93"/>
        <end position="109"/>
    </location>
</feature>
<feature type="region of interest" description="Disordered" evidence="1">
    <location>
        <begin position="76"/>
        <end position="123"/>
    </location>
</feature>
<gene>
    <name evidence="2" type="ORF">RDB_LOCUS44814</name>
</gene>
<dbReference type="Proteomes" id="UP000663843">
    <property type="component" value="Unassembled WGS sequence"/>
</dbReference>
<name>A0A8H2WZ33_9AGAM</name>
<evidence type="ECO:0000313" key="2">
    <source>
        <dbReference type="EMBL" id="CAE6411785.1"/>
    </source>
</evidence>
<protein>
    <submittedName>
        <fullName evidence="2">Uncharacterized protein</fullName>
    </submittedName>
</protein>